<gene>
    <name evidence="1" type="ORF">AVDCRST_MAG88-3667</name>
</gene>
<dbReference type="AlphaFoldDB" id="A0A6J4VMQ1"/>
<name>A0A6J4VMQ1_9BACT</name>
<reference evidence="1" key="1">
    <citation type="submission" date="2020-02" db="EMBL/GenBank/DDBJ databases">
        <authorList>
            <person name="Meier V. D."/>
        </authorList>
    </citation>
    <scope>NUCLEOTIDE SEQUENCE</scope>
    <source>
        <strain evidence="1">AVDCRST_MAG88</strain>
    </source>
</reference>
<protein>
    <submittedName>
        <fullName evidence="1">Mobile element protein</fullName>
    </submittedName>
</protein>
<evidence type="ECO:0000313" key="1">
    <source>
        <dbReference type="EMBL" id="CAA9583767.1"/>
    </source>
</evidence>
<feature type="non-terminal residue" evidence="1">
    <location>
        <position position="1"/>
    </location>
</feature>
<sequence length="26" mass="3118">NRLWGAERIRGELRTPPHDLLYTYCS</sequence>
<dbReference type="EMBL" id="CADCWM010000891">
    <property type="protein sequence ID" value="CAA9583767.1"/>
    <property type="molecule type" value="Genomic_DNA"/>
</dbReference>
<proteinExistence type="predicted"/>
<accession>A0A6J4VMQ1</accession>
<organism evidence="1">
    <name type="scientific">uncultured Thermomicrobiales bacterium</name>
    <dbReference type="NCBI Taxonomy" id="1645740"/>
    <lineage>
        <taxon>Bacteria</taxon>
        <taxon>Pseudomonadati</taxon>
        <taxon>Thermomicrobiota</taxon>
        <taxon>Thermomicrobia</taxon>
        <taxon>Thermomicrobiales</taxon>
        <taxon>environmental samples</taxon>
    </lineage>
</organism>